<reference evidence="2" key="1">
    <citation type="submission" date="2022-12" db="EMBL/GenBank/DDBJ databases">
        <title>Bacterial isolates from different developmental stages of Nematostella vectensis.</title>
        <authorList>
            <person name="Fraune S."/>
        </authorList>
    </citation>
    <scope>NUCLEOTIDE SEQUENCE</scope>
    <source>
        <strain evidence="2">G21630-S1</strain>
    </source>
</reference>
<comment type="caution">
    <text evidence="2">The sequence shown here is derived from an EMBL/GenBank/DDBJ whole genome shotgun (WGS) entry which is preliminary data.</text>
</comment>
<protein>
    <submittedName>
        <fullName evidence="2">GNAT family N-acetyltransferase</fullName>
    </submittedName>
</protein>
<dbReference type="Proteomes" id="UP001069802">
    <property type="component" value="Unassembled WGS sequence"/>
</dbReference>
<keyword evidence="3" id="KW-1185">Reference proteome</keyword>
<name>A0ABT4LFF6_9PROT</name>
<dbReference type="InterPro" id="IPR016181">
    <property type="entry name" value="Acyl_CoA_acyltransferase"/>
</dbReference>
<dbReference type="InterPro" id="IPR000182">
    <property type="entry name" value="GNAT_dom"/>
</dbReference>
<dbReference type="PANTHER" id="PTHR43792:SF1">
    <property type="entry name" value="N-ACETYLTRANSFERASE DOMAIN-CONTAINING PROTEIN"/>
    <property type="match status" value="1"/>
</dbReference>
<feature type="domain" description="N-acetyltransferase" evidence="1">
    <location>
        <begin position="22"/>
        <end position="200"/>
    </location>
</feature>
<evidence type="ECO:0000313" key="3">
    <source>
        <dbReference type="Proteomes" id="UP001069802"/>
    </source>
</evidence>
<evidence type="ECO:0000259" key="1">
    <source>
        <dbReference type="Pfam" id="PF13302"/>
    </source>
</evidence>
<dbReference type="Pfam" id="PF13302">
    <property type="entry name" value="Acetyltransf_3"/>
    <property type="match status" value="1"/>
</dbReference>
<organism evidence="2 3">
    <name type="scientific">Kiloniella laminariae</name>
    <dbReference type="NCBI Taxonomy" id="454162"/>
    <lineage>
        <taxon>Bacteria</taxon>
        <taxon>Pseudomonadati</taxon>
        <taxon>Pseudomonadota</taxon>
        <taxon>Alphaproteobacteria</taxon>
        <taxon>Rhodospirillales</taxon>
        <taxon>Kiloniellaceae</taxon>
        <taxon>Kiloniella</taxon>
    </lineage>
</organism>
<dbReference type="Gene3D" id="3.40.630.30">
    <property type="match status" value="1"/>
</dbReference>
<proteinExistence type="predicted"/>
<evidence type="ECO:0000313" key="2">
    <source>
        <dbReference type="EMBL" id="MCZ4279819.1"/>
    </source>
</evidence>
<dbReference type="RefSeq" id="WP_269422016.1">
    <property type="nucleotide sequence ID" value="NZ_JAPWGY010000001.1"/>
</dbReference>
<gene>
    <name evidence="2" type="ORF">O4H49_03455</name>
</gene>
<dbReference type="PANTHER" id="PTHR43792">
    <property type="entry name" value="GNAT FAMILY, PUTATIVE (AFU_ORTHOLOGUE AFUA_3G00765)-RELATED-RELATED"/>
    <property type="match status" value="1"/>
</dbReference>
<dbReference type="InterPro" id="IPR051531">
    <property type="entry name" value="N-acetyltransferase"/>
</dbReference>
<sequence>MSIADREVPLSQQNLPTFESERLLVRPRVLADLEDCLAMDRDPEVTRYIPGPWNDPQKHPNDHPNNHRDFVLGRMTADYPAGLGYWSVVAKRENKAREQAREQAGEQDNSAGQSEEFLGWILLLAYPDETAEVLPGKAEDTSRVEIGWRFVRAAWGKGYASEASALVLKHALALPAVREVVADIDPENSGSIRVAEKIGLVFCGERRVDGEWVYCYHQTCDAKPAF</sequence>
<dbReference type="SUPFAM" id="SSF55729">
    <property type="entry name" value="Acyl-CoA N-acyltransferases (Nat)"/>
    <property type="match status" value="1"/>
</dbReference>
<dbReference type="EMBL" id="JAPWGY010000001">
    <property type="protein sequence ID" value="MCZ4279819.1"/>
    <property type="molecule type" value="Genomic_DNA"/>
</dbReference>
<accession>A0ABT4LFF6</accession>